<gene>
    <name evidence="1" type="ORF">DM558_03895</name>
</gene>
<dbReference type="InterPro" id="IPR007499">
    <property type="entry name" value="ERF_bacteria_virus"/>
</dbReference>
<sequence length="138" mass="15661">MDCVMEEIEAIGKDKKQQGFNYRGIDDVYNTLLPILAKHGIFTAPEVLEQTRTERVNAKGTVLFYTTVQMKYTFWCKDSSSVNCAVFGEAMDSEDKSTAKAMPIAHKYALPQTFSIPTEELIDQEMDVYTDIQEQKSV</sequence>
<protein>
    <recommendedName>
        <fullName evidence="3">Single-stranded DNA-binding protein</fullName>
    </recommendedName>
</protein>
<organism evidence="1 2">
    <name type="scientific">Entomomonas moraniae</name>
    <dbReference type="NCBI Taxonomy" id="2213226"/>
    <lineage>
        <taxon>Bacteria</taxon>
        <taxon>Pseudomonadati</taxon>
        <taxon>Pseudomonadota</taxon>
        <taxon>Gammaproteobacteria</taxon>
        <taxon>Pseudomonadales</taxon>
        <taxon>Pseudomonadaceae</taxon>
        <taxon>Entomomonas</taxon>
    </lineage>
</organism>
<dbReference type="Proteomes" id="UP000273143">
    <property type="component" value="Chromosome"/>
</dbReference>
<evidence type="ECO:0000313" key="1">
    <source>
        <dbReference type="EMBL" id="AZS49969.1"/>
    </source>
</evidence>
<proteinExistence type="predicted"/>
<dbReference type="EMBL" id="CP029822">
    <property type="protein sequence ID" value="AZS49969.1"/>
    <property type="molecule type" value="Genomic_DNA"/>
</dbReference>
<name>A0A3Q9JK05_9GAMM</name>
<dbReference type="KEGG" id="emo:DM558_03895"/>
<accession>A0A3Q9JK05</accession>
<dbReference type="AlphaFoldDB" id="A0A3Q9JK05"/>
<evidence type="ECO:0000313" key="2">
    <source>
        <dbReference type="Proteomes" id="UP000273143"/>
    </source>
</evidence>
<keyword evidence="2" id="KW-1185">Reference proteome</keyword>
<reference evidence="2" key="1">
    <citation type="submission" date="2018-06" db="EMBL/GenBank/DDBJ databases">
        <title>Complete genome of Pseudomonas insecticola strain QZS01.</title>
        <authorList>
            <person name="Wang J."/>
            <person name="Su Q."/>
        </authorList>
    </citation>
    <scope>NUCLEOTIDE SEQUENCE [LARGE SCALE GENOMIC DNA]</scope>
    <source>
        <strain evidence="2">QZS01</strain>
    </source>
</reference>
<evidence type="ECO:0008006" key="3">
    <source>
        <dbReference type="Google" id="ProtNLM"/>
    </source>
</evidence>
<dbReference type="Pfam" id="PF04404">
    <property type="entry name" value="ERF"/>
    <property type="match status" value="1"/>
</dbReference>
<dbReference type="RefSeq" id="WP_127162138.1">
    <property type="nucleotide sequence ID" value="NZ_CP029822.1"/>
</dbReference>